<dbReference type="InterPro" id="IPR037725">
    <property type="entry name" value="C2F_Ferlin"/>
</dbReference>
<feature type="transmembrane region" description="Helical" evidence="6">
    <location>
        <begin position="820"/>
        <end position="848"/>
    </location>
</feature>
<evidence type="ECO:0000259" key="7">
    <source>
        <dbReference type="PROSITE" id="PS50004"/>
    </source>
</evidence>
<dbReference type="InterPro" id="IPR037721">
    <property type="entry name" value="Ferlin"/>
</dbReference>
<reference evidence="8" key="2">
    <citation type="submission" date="2020-05" db="UniProtKB">
        <authorList>
            <consortium name="EnsemblMetazoa"/>
        </authorList>
    </citation>
    <scope>IDENTIFICATION</scope>
    <source>
        <strain evidence="8">A-37</strain>
    </source>
</reference>
<dbReference type="PANTHER" id="PTHR12546:SF60">
    <property type="entry name" value="MISFIRE, ISOFORM F"/>
    <property type="match status" value="1"/>
</dbReference>
<dbReference type="InterPro" id="IPR000008">
    <property type="entry name" value="C2_dom"/>
</dbReference>
<dbReference type="EMBL" id="AXCM01009549">
    <property type="status" value="NOT_ANNOTATED_CDS"/>
    <property type="molecule type" value="Genomic_DNA"/>
</dbReference>
<dbReference type="InterPro" id="IPR037724">
    <property type="entry name" value="C2E_Ferlin"/>
</dbReference>
<dbReference type="Pfam" id="PF22901">
    <property type="entry name" value="dsrm_Ferlin"/>
    <property type="match status" value="1"/>
</dbReference>
<proteinExistence type="predicted"/>
<protein>
    <recommendedName>
        <fullName evidence="7">C2 domain-containing protein</fullName>
    </recommendedName>
</protein>
<dbReference type="VEuPathDB" id="VectorBase:ACUA003535"/>
<dbReference type="AlphaFoldDB" id="A0A182LWC6"/>
<evidence type="ECO:0000313" key="8">
    <source>
        <dbReference type="EnsemblMetazoa" id="ACUA003535-PA"/>
    </source>
</evidence>
<reference evidence="9" key="1">
    <citation type="submission" date="2013-09" db="EMBL/GenBank/DDBJ databases">
        <title>The Genome Sequence of Anopheles culicifacies species A.</title>
        <authorList>
            <consortium name="The Broad Institute Genomics Platform"/>
            <person name="Neafsey D.E."/>
            <person name="Besansky N."/>
            <person name="Howell P."/>
            <person name="Walton C."/>
            <person name="Young S.K."/>
            <person name="Zeng Q."/>
            <person name="Gargeya S."/>
            <person name="Fitzgerald M."/>
            <person name="Haas B."/>
            <person name="Abouelleil A."/>
            <person name="Allen A.W."/>
            <person name="Alvarado L."/>
            <person name="Arachchi H.M."/>
            <person name="Berlin A.M."/>
            <person name="Chapman S.B."/>
            <person name="Gainer-Dewar J."/>
            <person name="Goldberg J."/>
            <person name="Griggs A."/>
            <person name="Gujja S."/>
            <person name="Hansen M."/>
            <person name="Howarth C."/>
            <person name="Imamovic A."/>
            <person name="Ireland A."/>
            <person name="Larimer J."/>
            <person name="McCowan C."/>
            <person name="Murphy C."/>
            <person name="Pearson M."/>
            <person name="Poon T.W."/>
            <person name="Priest M."/>
            <person name="Roberts A."/>
            <person name="Saif S."/>
            <person name="Shea T."/>
            <person name="Sisk P."/>
            <person name="Sykes S."/>
            <person name="Wortman J."/>
            <person name="Nusbaum C."/>
            <person name="Birren B."/>
        </authorList>
    </citation>
    <scope>NUCLEOTIDE SEQUENCE [LARGE SCALE GENOMIC DNA]</scope>
    <source>
        <strain evidence="9">A-37</strain>
    </source>
</reference>
<dbReference type="Proteomes" id="UP000075883">
    <property type="component" value="Unassembled WGS sequence"/>
</dbReference>
<dbReference type="CDD" id="cd04037">
    <property type="entry name" value="C2E_Ferlin"/>
    <property type="match status" value="1"/>
</dbReference>
<keyword evidence="9" id="KW-1185">Reference proteome</keyword>
<keyword evidence="5 6" id="KW-0472">Membrane</keyword>
<feature type="domain" description="C2" evidence="7">
    <location>
        <begin position="320"/>
        <end position="443"/>
    </location>
</feature>
<dbReference type="InterPro" id="IPR035892">
    <property type="entry name" value="C2_domain_sf"/>
</dbReference>
<dbReference type="Gene3D" id="2.60.40.150">
    <property type="entry name" value="C2 domain"/>
    <property type="match status" value="2"/>
</dbReference>
<dbReference type="EnsemblMetazoa" id="ACUA003535-RA">
    <property type="protein sequence ID" value="ACUA003535-PA"/>
    <property type="gene ID" value="ACUA003535"/>
</dbReference>
<accession>A0A182LWC6</accession>
<feature type="domain" description="C2" evidence="7">
    <location>
        <begin position="558"/>
        <end position="705"/>
    </location>
</feature>
<dbReference type="CDD" id="cd08374">
    <property type="entry name" value="C2F_Ferlin"/>
    <property type="match status" value="1"/>
</dbReference>
<evidence type="ECO:0000256" key="2">
    <source>
        <dbReference type="ARBA" id="ARBA00022692"/>
    </source>
</evidence>
<evidence type="ECO:0000256" key="1">
    <source>
        <dbReference type="ARBA" id="ARBA00004167"/>
    </source>
</evidence>
<dbReference type="GO" id="GO:0016020">
    <property type="term" value="C:membrane"/>
    <property type="evidence" value="ECO:0007669"/>
    <property type="project" value="UniProtKB-SubCell"/>
</dbReference>
<dbReference type="Pfam" id="PF00168">
    <property type="entry name" value="C2"/>
    <property type="match status" value="2"/>
</dbReference>
<dbReference type="SUPFAM" id="SSF49562">
    <property type="entry name" value="C2 domain (Calcium/lipid-binding domain, CaLB)"/>
    <property type="match status" value="2"/>
</dbReference>
<evidence type="ECO:0000256" key="4">
    <source>
        <dbReference type="ARBA" id="ARBA00022989"/>
    </source>
</evidence>
<dbReference type="STRING" id="139723.A0A182LWC6"/>
<dbReference type="InterPro" id="IPR032362">
    <property type="entry name" value="Ferlin_C"/>
</dbReference>
<dbReference type="PANTHER" id="PTHR12546">
    <property type="entry name" value="FER-1-LIKE"/>
    <property type="match status" value="1"/>
</dbReference>
<dbReference type="SMART" id="SM00239">
    <property type="entry name" value="C2"/>
    <property type="match status" value="2"/>
</dbReference>
<dbReference type="PROSITE" id="PS50004">
    <property type="entry name" value="C2"/>
    <property type="match status" value="2"/>
</dbReference>
<dbReference type="InterPro" id="IPR055072">
    <property type="entry name" value="Ferlin_DSRM"/>
</dbReference>
<keyword evidence="4 6" id="KW-1133">Transmembrane helix</keyword>
<comment type="subcellular location">
    <subcellularLocation>
        <location evidence="1">Membrane</location>
        <topology evidence="1">Single-pass membrane protein</topology>
    </subcellularLocation>
</comment>
<name>A0A182LWC6_9DIPT</name>
<evidence type="ECO:0000256" key="3">
    <source>
        <dbReference type="ARBA" id="ARBA00022737"/>
    </source>
</evidence>
<evidence type="ECO:0000256" key="5">
    <source>
        <dbReference type="ARBA" id="ARBA00023136"/>
    </source>
</evidence>
<sequence length="858" mass="98175">MDNVLEENTQCLQNNKQDFLVSATVYKARHLQEFNCDTFVMVQNQHPDVMLRMFRPGHTSLDAVARFNTVHYMHQPSPSGPQSARCVKRCTTLPRSIHCNHTCPDRCGCIYAKLDYVLGIGTEPELVGNRLTTKHMHCKVHVYQGRIFAGFLDADKCNAKLSVLFESYEMALSTSYAEESDERPEAQRLLVHDIEQEESVSFLPTDVLSSTYNWANVREVIQKQVQSFNVTGKPAKRLSSENLELTWWTKFYNSQLSQRHHNGALKIYDKELENIEEFEGFKDWSGSYSLQRIKRQKKKAFVKQTYGAVKCQIQISSLVKPSTPQFIPNQPILPSVSNSVEIVVVVYVVQALNLSSRDIMSESDAYIVLSYGNRRVRDRAFYIPNQASPVFGRRFEMRGLLPRDQMLHLSVYDRDFASSDDLIGSTYIDIEDRFWSKHLPSFGLPSNFTSRGYNKWRHQLKPSELLLKLCEQHGIAKPRIKSNRIFVGGQEFDADLLDAHECPTEQLCLLALNNFQHVANGFPLTPEHVETRSLYHPKRGGIEQGKVQLWIELYEPNQPHPLPLDITPQPPKPYELRLIVWNTADVMLSERNIFGTEMSDIYVKCWLQEFTEAQYTDVHYRSLTGEGNFNWRMIFPFRYSPADGMLVLRRRKAFYEQFDTELKYPPVLTVQVWDNDSFSADDFLGTMDLNLAQLPFPANCADACKFSSSLSGTGTGSSKGGSVNLFTQRRVRGWFPAHGKRTSNIDVNDRDGGRVTLTGKIELELEILSQEDAAQNPVGVGRKPPQHLPEPLRPEVSFNWLRQPAKTFNKLLWPRVRKSFIWLGTVIVLCLLIYGLVVNVPTVFMYVLSTAGGAQYFT</sequence>
<keyword evidence="2 6" id="KW-0812">Transmembrane</keyword>
<dbReference type="GO" id="GO:0007009">
    <property type="term" value="P:plasma membrane organization"/>
    <property type="evidence" value="ECO:0007669"/>
    <property type="project" value="TreeGrafter"/>
</dbReference>
<keyword evidence="3" id="KW-0677">Repeat</keyword>
<evidence type="ECO:0000256" key="6">
    <source>
        <dbReference type="SAM" id="Phobius"/>
    </source>
</evidence>
<dbReference type="Pfam" id="PF16165">
    <property type="entry name" value="Ferlin_C"/>
    <property type="match status" value="1"/>
</dbReference>
<organism evidence="8 9">
    <name type="scientific">Anopheles culicifacies</name>
    <dbReference type="NCBI Taxonomy" id="139723"/>
    <lineage>
        <taxon>Eukaryota</taxon>
        <taxon>Metazoa</taxon>
        <taxon>Ecdysozoa</taxon>
        <taxon>Arthropoda</taxon>
        <taxon>Hexapoda</taxon>
        <taxon>Insecta</taxon>
        <taxon>Pterygota</taxon>
        <taxon>Neoptera</taxon>
        <taxon>Endopterygota</taxon>
        <taxon>Diptera</taxon>
        <taxon>Nematocera</taxon>
        <taxon>Culicoidea</taxon>
        <taxon>Culicidae</taxon>
        <taxon>Anophelinae</taxon>
        <taxon>Anopheles</taxon>
        <taxon>culicifacies species complex</taxon>
    </lineage>
</organism>
<evidence type="ECO:0000313" key="9">
    <source>
        <dbReference type="Proteomes" id="UP000075883"/>
    </source>
</evidence>